<reference evidence="8 9" key="1">
    <citation type="submission" date="2006-12" db="EMBL/GenBank/DDBJ databases">
        <title>Complete sequence of Shewanella amazonensis SB2B.</title>
        <authorList>
            <consortium name="US DOE Joint Genome Institute"/>
            <person name="Copeland A."/>
            <person name="Lucas S."/>
            <person name="Lapidus A."/>
            <person name="Barry K."/>
            <person name="Detter J.C."/>
            <person name="Glavina del Rio T."/>
            <person name="Hammon N."/>
            <person name="Israni S."/>
            <person name="Dalin E."/>
            <person name="Tice H."/>
            <person name="Pitluck S."/>
            <person name="Munk A.C."/>
            <person name="Brettin T."/>
            <person name="Bruce D."/>
            <person name="Han C."/>
            <person name="Tapia R."/>
            <person name="Gilna P."/>
            <person name="Schmutz J."/>
            <person name="Larimer F."/>
            <person name="Land M."/>
            <person name="Hauser L."/>
            <person name="Kyrpides N."/>
            <person name="Mikhailova N."/>
            <person name="Fredrickson J."/>
            <person name="Richardson P."/>
        </authorList>
    </citation>
    <scope>NUCLEOTIDE SEQUENCE [LARGE SCALE GENOMIC DNA]</scope>
    <source>
        <strain evidence="9">ATCC BAA-1098 / SB2B</strain>
    </source>
</reference>
<feature type="transmembrane region" description="Helical" evidence="6">
    <location>
        <begin position="474"/>
        <end position="494"/>
    </location>
</feature>
<evidence type="ECO:0000259" key="7">
    <source>
        <dbReference type="Pfam" id="PF03553"/>
    </source>
</evidence>
<protein>
    <submittedName>
        <fullName evidence="8">Conserved hypothetical Na+/H+ antiporter</fullName>
    </submittedName>
</protein>
<dbReference type="EMBL" id="CP000507">
    <property type="protein sequence ID" value="ABM01521.1"/>
    <property type="molecule type" value="Genomic_DNA"/>
</dbReference>
<feature type="transmembrane region" description="Helical" evidence="6">
    <location>
        <begin position="366"/>
        <end position="395"/>
    </location>
</feature>
<dbReference type="STRING" id="326297.Sama_3318"/>
<dbReference type="Pfam" id="PF03553">
    <property type="entry name" value="Na_H_antiporter"/>
    <property type="match status" value="1"/>
</dbReference>
<evidence type="ECO:0000313" key="8">
    <source>
        <dbReference type="EMBL" id="ABM01521.1"/>
    </source>
</evidence>
<feature type="transmembrane region" description="Helical" evidence="6">
    <location>
        <begin position="251"/>
        <end position="274"/>
    </location>
</feature>
<evidence type="ECO:0000256" key="4">
    <source>
        <dbReference type="ARBA" id="ARBA00022989"/>
    </source>
</evidence>
<evidence type="ECO:0000256" key="2">
    <source>
        <dbReference type="ARBA" id="ARBA00022475"/>
    </source>
</evidence>
<feature type="transmembrane region" description="Helical" evidence="6">
    <location>
        <begin position="29"/>
        <end position="53"/>
    </location>
</feature>
<dbReference type="PANTHER" id="PTHR43478:SF3">
    <property type="entry name" value="LYSINE TRANSPORTER LYSW"/>
    <property type="match status" value="1"/>
</dbReference>
<feature type="domain" description="Na+/H+ antiporter NhaC-like C-terminal" evidence="7">
    <location>
        <begin position="162"/>
        <end position="465"/>
    </location>
</feature>
<feature type="transmembrane region" description="Helical" evidence="6">
    <location>
        <begin position="200"/>
        <end position="219"/>
    </location>
</feature>
<dbReference type="Proteomes" id="UP000009175">
    <property type="component" value="Chromosome"/>
</dbReference>
<evidence type="ECO:0000313" key="9">
    <source>
        <dbReference type="Proteomes" id="UP000009175"/>
    </source>
</evidence>
<keyword evidence="2" id="KW-1003">Cell membrane</keyword>
<feature type="transmembrane region" description="Helical" evidence="6">
    <location>
        <begin position="73"/>
        <end position="92"/>
    </location>
</feature>
<comment type="subcellular location">
    <subcellularLocation>
        <location evidence="1">Cell membrane</location>
        <topology evidence="1">Multi-pass membrane protein</topology>
    </subcellularLocation>
</comment>
<dbReference type="eggNOG" id="COG1757">
    <property type="taxonomic scope" value="Bacteria"/>
</dbReference>
<keyword evidence="3 6" id="KW-0812">Transmembrane</keyword>
<organism evidence="8 9">
    <name type="scientific">Shewanella amazonensis (strain ATCC BAA-1098 / SB2B)</name>
    <dbReference type="NCBI Taxonomy" id="326297"/>
    <lineage>
        <taxon>Bacteria</taxon>
        <taxon>Pseudomonadati</taxon>
        <taxon>Pseudomonadota</taxon>
        <taxon>Gammaproteobacteria</taxon>
        <taxon>Alteromonadales</taxon>
        <taxon>Shewanellaceae</taxon>
        <taxon>Shewanella</taxon>
    </lineage>
</organism>
<accession>A1SAW4</accession>
<dbReference type="OrthoDB" id="9762978at2"/>
<evidence type="ECO:0000256" key="1">
    <source>
        <dbReference type="ARBA" id="ARBA00004651"/>
    </source>
</evidence>
<name>A1SAW4_SHEAM</name>
<feature type="transmembrane region" description="Helical" evidence="6">
    <location>
        <begin position="327"/>
        <end position="345"/>
    </location>
</feature>
<evidence type="ECO:0000256" key="3">
    <source>
        <dbReference type="ARBA" id="ARBA00022692"/>
    </source>
</evidence>
<feature type="transmembrane region" description="Helical" evidence="6">
    <location>
        <begin position="447"/>
        <end position="468"/>
    </location>
</feature>
<dbReference type="KEGG" id="saz:Sama_3318"/>
<proteinExistence type="predicted"/>
<sequence length="508" mass="53477">MDVTDLLELIPLILTLVLALLLRRTLIALGAGVVLGALILNDFSPVTSLKYLLNTLTSQFYQQSQWQWWHLNVLFAMLLLGIMTSLLGRSGAVDEFGHWLSARVHSRRQARMGIIGLGFLVFIDGIFSCLAVGSVGRPIARQYGMSPAQLSYMVDTTASPLCSLVPVASWGPYVMALLAAISFLPVSALDAFIAIASVNFYAVSALVLVGLGSLFNWGWSEHAVDATEQAAGVDNAHQQAQRPKTPSPWPLMLPLLGLLVGALAFTLASGVTLAKEPGMAAWLAAADVGAAMRNASLTAVVLAALMALWCGRGLHPLMIDMLVGLRSMALAVGILLLTWMIGALIKDLGSAARISALANDLLSPSLLLAGIFALCAIMAFATGTSWGTFAIMIPLCAQVAQGMAPELLLPALAAVMAGSVFGDHCSPISDTSILSATASGAAVHEHVTTQLPFALIAAIAALCGFQLLNLGASWWLAWAMTLMVGIGLLLLWQLKQSSGNLLKQDGQA</sequence>
<feature type="transmembrane region" description="Helical" evidence="6">
    <location>
        <begin position="113"/>
        <end position="135"/>
    </location>
</feature>
<dbReference type="PANTHER" id="PTHR43478">
    <property type="entry name" value="NA+/H+ ANTIPORTER-RELATED"/>
    <property type="match status" value="1"/>
</dbReference>
<evidence type="ECO:0000256" key="5">
    <source>
        <dbReference type="ARBA" id="ARBA00023136"/>
    </source>
</evidence>
<gene>
    <name evidence="8" type="ordered locus">Sama_3318</name>
</gene>
<keyword evidence="9" id="KW-1185">Reference proteome</keyword>
<keyword evidence="4 6" id="KW-1133">Transmembrane helix</keyword>
<evidence type="ECO:0000256" key="6">
    <source>
        <dbReference type="SAM" id="Phobius"/>
    </source>
</evidence>
<dbReference type="RefSeq" id="WP_011761425.1">
    <property type="nucleotide sequence ID" value="NC_008700.1"/>
</dbReference>
<keyword evidence="5 6" id="KW-0472">Membrane</keyword>
<dbReference type="InterPro" id="IPR018461">
    <property type="entry name" value="Na/H_Antiport_NhaC-like_C"/>
</dbReference>
<dbReference type="GO" id="GO:0005886">
    <property type="term" value="C:plasma membrane"/>
    <property type="evidence" value="ECO:0007669"/>
    <property type="project" value="UniProtKB-SubCell"/>
</dbReference>
<dbReference type="HOGENOM" id="CLU_018751_1_0_6"/>
<feature type="transmembrane region" description="Helical" evidence="6">
    <location>
        <begin position="295"/>
        <end position="315"/>
    </location>
</feature>
<dbReference type="AlphaFoldDB" id="A1SAW4"/>